<keyword evidence="8" id="KW-0732">Signal</keyword>
<dbReference type="Gene3D" id="3.30.560.10">
    <property type="entry name" value="Glucose Oxidase, domain 3"/>
    <property type="match status" value="1"/>
</dbReference>
<sequence>MPFPNSLWTSLFLFTLVSPVFSALYTTPSQLPQTTFDYIIVGAGTAGNVVANRLSEKEGVSVLVLEAGVSNEGVDAAAIPLLGPSLVPNTLYDWNYTTVEQKGYDNRVLPYSRGRMLGGSSSVNYLVYTRGSSDDFERIAKETGDSGWGWDNIKKYIPRHEKFVAPADGHDTKGEFTATAHGTDGILQISLPNFPNTLDERVMATTKELSKDFPFLEDHNGGDVLGIAWSQASIGGGARSSSATAYLSADFLKRPNLHVLINAQVTKLVQTGTQDGVAVFHGVEFATKAGEEVTTVTSTKETILSAGTIGTPTILQLSGIGDNDELTKVGIKTVFNNPSVGKNLTDHPLLANVYSVKGTESFDGLFRSTDTLHSNIERWVSNKTGPLTSSVCNHIGFFRLPDDSDLLKKFGDPSSGPKGAHLEMIFSNLWVQPGIPAPKTGSFFTITTSVTSPTSRGYTKLSSSDPFAKPTIDPNFLGTEFDRLALRQSVKLAQRFITASVWKDYITAPFGDYSRATTDDSLDAYARANAATFFHPVGTALMSPKGAQYGVTDPDLKVKGVQGLRIIDGSVLPYLPSGHTQAPIYLVAERAADLVKADNPVFGGSNSTSNGSTTGSNAGSRPGISVAVVGGAVASLLIISLTL</sequence>
<evidence type="ECO:0000256" key="3">
    <source>
        <dbReference type="ARBA" id="ARBA00022630"/>
    </source>
</evidence>
<dbReference type="SUPFAM" id="SSF51905">
    <property type="entry name" value="FAD/NAD(P)-binding domain"/>
    <property type="match status" value="1"/>
</dbReference>
<keyword evidence="3 7" id="KW-0285">Flavoprotein</keyword>
<dbReference type="Proteomes" id="UP000076154">
    <property type="component" value="Unassembled WGS sequence"/>
</dbReference>
<dbReference type="SUPFAM" id="SSF54373">
    <property type="entry name" value="FAD-linked reductases, C-terminal domain"/>
    <property type="match status" value="1"/>
</dbReference>
<dbReference type="Gene3D" id="3.50.50.60">
    <property type="entry name" value="FAD/NAD(P)-binding domain"/>
    <property type="match status" value="1"/>
</dbReference>
<dbReference type="PROSITE" id="PS00623">
    <property type="entry name" value="GMC_OXRED_1"/>
    <property type="match status" value="1"/>
</dbReference>
<feature type="domain" description="Glucose-methanol-choline oxidoreductase N-terminal" evidence="9">
    <location>
        <begin position="114"/>
        <end position="137"/>
    </location>
</feature>
<dbReference type="InterPro" id="IPR012132">
    <property type="entry name" value="GMC_OxRdtase"/>
</dbReference>
<dbReference type="PIRSF" id="PIRSF000137">
    <property type="entry name" value="Alcohol_oxidase"/>
    <property type="match status" value="1"/>
</dbReference>
<accession>A0A369J0F7</accession>
<evidence type="ECO:0000313" key="12">
    <source>
        <dbReference type="Proteomes" id="UP000076154"/>
    </source>
</evidence>
<dbReference type="EMBL" id="LUEZ02000158">
    <property type="protein sequence ID" value="RDB15489.1"/>
    <property type="molecule type" value="Genomic_DNA"/>
</dbReference>
<dbReference type="InParanoid" id="A0A369J0F7"/>
<evidence type="ECO:0000256" key="6">
    <source>
        <dbReference type="PIRSR" id="PIRSR000137-2"/>
    </source>
</evidence>
<feature type="chain" id="PRO_5016629621" evidence="8">
    <location>
        <begin position="23"/>
        <end position="643"/>
    </location>
</feature>
<evidence type="ECO:0000256" key="1">
    <source>
        <dbReference type="ARBA" id="ARBA00001974"/>
    </source>
</evidence>
<evidence type="ECO:0000256" key="8">
    <source>
        <dbReference type="SAM" id="SignalP"/>
    </source>
</evidence>
<evidence type="ECO:0000313" key="11">
    <source>
        <dbReference type="EMBL" id="RDB15489.1"/>
    </source>
</evidence>
<comment type="similarity">
    <text evidence="2 7">Belongs to the GMC oxidoreductase family.</text>
</comment>
<name>A0A369J0F7_HYPMA</name>
<dbReference type="GO" id="GO:0050660">
    <property type="term" value="F:flavin adenine dinucleotide binding"/>
    <property type="evidence" value="ECO:0007669"/>
    <property type="project" value="InterPro"/>
</dbReference>
<gene>
    <name evidence="11" type="primary">pdh3_11</name>
    <name evidence="11" type="ORF">Hypma_004182</name>
</gene>
<feature type="binding site" evidence="6">
    <location>
        <position position="265"/>
    </location>
    <ligand>
        <name>FAD</name>
        <dbReference type="ChEBI" id="CHEBI:57692"/>
    </ligand>
</feature>
<keyword evidence="12" id="KW-1185">Reference proteome</keyword>
<feature type="domain" description="Glucose-methanol-choline oxidoreductase N-terminal" evidence="10">
    <location>
        <begin position="307"/>
        <end position="321"/>
    </location>
</feature>
<feature type="active site" description="Proton acceptor" evidence="5">
    <location>
        <position position="579"/>
    </location>
</feature>
<dbReference type="InterPro" id="IPR036188">
    <property type="entry name" value="FAD/NAD-bd_sf"/>
</dbReference>
<dbReference type="Pfam" id="PF05199">
    <property type="entry name" value="GMC_oxred_C"/>
    <property type="match status" value="1"/>
</dbReference>
<evidence type="ECO:0000256" key="7">
    <source>
        <dbReference type="RuleBase" id="RU003968"/>
    </source>
</evidence>
<evidence type="ECO:0000256" key="2">
    <source>
        <dbReference type="ARBA" id="ARBA00010790"/>
    </source>
</evidence>
<dbReference type="GO" id="GO:0016614">
    <property type="term" value="F:oxidoreductase activity, acting on CH-OH group of donors"/>
    <property type="evidence" value="ECO:0007669"/>
    <property type="project" value="InterPro"/>
</dbReference>
<dbReference type="InterPro" id="IPR000172">
    <property type="entry name" value="GMC_OxRdtase_N"/>
</dbReference>
<organism evidence="11 12">
    <name type="scientific">Hypsizygus marmoreus</name>
    <name type="common">White beech mushroom</name>
    <name type="synonym">Agaricus marmoreus</name>
    <dbReference type="NCBI Taxonomy" id="39966"/>
    <lineage>
        <taxon>Eukaryota</taxon>
        <taxon>Fungi</taxon>
        <taxon>Dikarya</taxon>
        <taxon>Basidiomycota</taxon>
        <taxon>Agaricomycotina</taxon>
        <taxon>Agaricomycetes</taxon>
        <taxon>Agaricomycetidae</taxon>
        <taxon>Agaricales</taxon>
        <taxon>Tricholomatineae</taxon>
        <taxon>Lyophyllaceae</taxon>
        <taxon>Hypsizygus</taxon>
    </lineage>
</organism>
<protein>
    <submittedName>
        <fullName evidence="11">Pyranose dehydrogenase 3</fullName>
    </submittedName>
</protein>
<dbReference type="PANTHER" id="PTHR11552:SF147">
    <property type="entry name" value="CHOLINE DEHYDROGENASE, MITOCHONDRIAL"/>
    <property type="match status" value="1"/>
</dbReference>
<evidence type="ECO:0000259" key="9">
    <source>
        <dbReference type="PROSITE" id="PS00623"/>
    </source>
</evidence>
<evidence type="ECO:0000256" key="5">
    <source>
        <dbReference type="PIRSR" id="PIRSR000137-1"/>
    </source>
</evidence>
<keyword evidence="4 6" id="KW-0274">FAD</keyword>
<dbReference type="AlphaFoldDB" id="A0A369J0F7"/>
<dbReference type="PANTHER" id="PTHR11552">
    <property type="entry name" value="GLUCOSE-METHANOL-CHOLINE GMC OXIDOREDUCTASE"/>
    <property type="match status" value="1"/>
</dbReference>
<dbReference type="PROSITE" id="PS00624">
    <property type="entry name" value="GMC_OXRED_2"/>
    <property type="match status" value="1"/>
</dbReference>
<comment type="caution">
    <text evidence="11">The sequence shown here is derived from an EMBL/GenBank/DDBJ whole genome shotgun (WGS) entry which is preliminary data.</text>
</comment>
<feature type="signal peptide" evidence="8">
    <location>
        <begin position="1"/>
        <end position="22"/>
    </location>
</feature>
<evidence type="ECO:0000256" key="4">
    <source>
        <dbReference type="ARBA" id="ARBA00022827"/>
    </source>
</evidence>
<reference evidence="11" key="1">
    <citation type="submission" date="2018-04" db="EMBL/GenBank/DDBJ databases">
        <title>Whole genome sequencing of Hypsizygus marmoreus.</title>
        <authorList>
            <person name="Choi I.-G."/>
            <person name="Min B."/>
            <person name="Kim J.-G."/>
            <person name="Kim S."/>
            <person name="Oh Y.-L."/>
            <person name="Kong W.-S."/>
            <person name="Park H."/>
            <person name="Jeong J."/>
            <person name="Song E.-S."/>
        </authorList>
    </citation>
    <scope>NUCLEOTIDE SEQUENCE [LARGE SCALE GENOMIC DNA]</scope>
    <source>
        <strain evidence="11">51987-8</strain>
    </source>
</reference>
<dbReference type="InterPro" id="IPR007867">
    <property type="entry name" value="GMC_OxRtase_C"/>
</dbReference>
<feature type="binding site" evidence="6">
    <location>
        <position position="569"/>
    </location>
    <ligand>
        <name>FAD</name>
        <dbReference type="ChEBI" id="CHEBI:57692"/>
    </ligand>
</feature>
<evidence type="ECO:0000259" key="10">
    <source>
        <dbReference type="PROSITE" id="PS00624"/>
    </source>
</evidence>
<dbReference type="STRING" id="39966.A0A369J0F7"/>
<comment type="cofactor">
    <cofactor evidence="1 6">
        <name>FAD</name>
        <dbReference type="ChEBI" id="CHEBI:57692"/>
    </cofactor>
</comment>
<feature type="active site" description="Proton donor" evidence="5">
    <location>
        <position position="535"/>
    </location>
</feature>
<feature type="binding site" evidence="6">
    <location>
        <begin position="124"/>
        <end position="127"/>
    </location>
    <ligand>
        <name>FAD</name>
        <dbReference type="ChEBI" id="CHEBI:57692"/>
    </ligand>
</feature>
<dbReference type="Pfam" id="PF00732">
    <property type="entry name" value="GMC_oxred_N"/>
    <property type="match status" value="1"/>
</dbReference>
<dbReference type="OrthoDB" id="269227at2759"/>
<proteinExistence type="inferred from homology"/>